<dbReference type="PANTHER" id="PTHR35526">
    <property type="entry name" value="ANTI-SIGMA-F FACTOR RSBW-RELATED"/>
    <property type="match status" value="1"/>
</dbReference>
<dbReference type="PROSITE" id="PS50801">
    <property type="entry name" value="STAS"/>
    <property type="match status" value="1"/>
</dbReference>
<reference evidence="3 4" key="1">
    <citation type="submission" date="2022-11" db="EMBL/GenBank/DDBJ databases">
        <title>Minimal conservation of predation-associated metabolite biosynthetic gene clusters underscores biosynthetic potential of Myxococcota including descriptions for ten novel species: Archangium lansinium sp. nov., Myxococcus landrumus sp. nov., Nannocystis bai.</title>
        <authorList>
            <person name="Ahearne A."/>
            <person name="Stevens C."/>
            <person name="Dowd S."/>
        </authorList>
    </citation>
    <scope>NUCLEOTIDE SEQUENCE [LARGE SCALE GENOMIC DNA]</scope>
    <source>
        <strain evidence="3 4">BB15-2</strain>
    </source>
</reference>
<dbReference type="EMBL" id="JAQNDL010000004">
    <property type="protein sequence ID" value="MDC0723154.1"/>
    <property type="molecule type" value="Genomic_DNA"/>
</dbReference>
<dbReference type="Pfam" id="PF13581">
    <property type="entry name" value="HATPase_c_2"/>
    <property type="match status" value="1"/>
</dbReference>
<dbReference type="InterPro" id="IPR036513">
    <property type="entry name" value="STAS_dom_sf"/>
</dbReference>
<keyword evidence="4" id="KW-1185">Reference proteome</keyword>
<dbReference type="InterPro" id="IPR050267">
    <property type="entry name" value="Anti-sigma-factor_SerPK"/>
</dbReference>
<dbReference type="Pfam" id="PF01740">
    <property type="entry name" value="STAS"/>
    <property type="match status" value="1"/>
</dbReference>
<dbReference type="InterPro" id="IPR002645">
    <property type="entry name" value="STAS_dom"/>
</dbReference>
<dbReference type="InterPro" id="IPR003594">
    <property type="entry name" value="HATPase_dom"/>
</dbReference>
<dbReference type="Gene3D" id="3.30.565.10">
    <property type="entry name" value="Histidine kinase-like ATPase, C-terminal domain"/>
    <property type="match status" value="1"/>
</dbReference>
<dbReference type="SUPFAM" id="SSF55874">
    <property type="entry name" value="ATPase domain of HSP90 chaperone/DNA topoisomerase II/histidine kinase"/>
    <property type="match status" value="1"/>
</dbReference>
<evidence type="ECO:0000256" key="1">
    <source>
        <dbReference type="ARBA" id="ARBA00022527"/>
    </source>
</evidence>
<dbReference type="GO" id="GO:0005524">
    <property type="term" value="F:ATP binding"/>
    <property type="evidence" value="ECO:0007669"/>
    <property type="project" value="UniProtKB-KW"/>
</dbReference>
<dbReference type="RefSeq" id="WP_272091691.1">
    <property type="nucleotide sequence ID" value="NZ_JAQNDL010000004.1"/>
</dbReference>
<dbReference type="Proteomes" id="UP001221686">
    <property type="component" value="Unassembled WGS sequence"/>
</dbReference>
<evidence type="ECO:0000313" key="4">
    <source>
        <dbReference type="Proteomes" id="UP001221686"/>
    </source>
</evidence>
<comment type="caution">
    <text evidence="3">The sequence shown here is derived from an EMBL/GenBank/DDBJ whole genome shotgun (WGS) entry which is preliminary data.</text>
</comment>
<keyword evidence="3" id="KW-0067">ATP-binding</keyword>
<gene>
    <name evidence="3" type="ORF">POL25_40075</name>
</gene>
<keyword evidence="1" id="KW-0418">Kinase</keyword>
<dbReference type="InterPro" id="IPR036890">
    <property type="entry name" value="HATPase_C_sf"/>
</dbReference>
<feature type="domain" description="STAS" evidence="2">
    <location>
        <begin position="186"/>
        <end position="268"/>
    </location>
</feature>
<evidence type="ECO:0000259" key="2">
    <source>
        <dbReference type="PROSITE" id="PS50801"/>
    </source>
</evidence>
<name>A0ABT5EBC0_9BACT</name>
<dbReference type="CDD" id="cd16936">
    <property type="entry name" value="HATPase_RsbW-like"/>
    <property type="match status" value="1"/>
</dbReference>
<dbReference type="SUPFAM" id="SSF52091">
    <property type="entry name" value="SpoIIaa-like"/>
    <property type="match status" value="1"/>
</dbReference>
<dbReference type="Gene3D" id="3.30.750.24">
    <property type="entry name" value="STAS domain"/>
    <property type="match status" value="1"/>
</dbReference>
<proteinExistence type="predicted"/>
<evidence type="ECO:0000313" key="3">
    <source>
        <dbReference type="EMBL" id="MDC0723154.1"/>
    </source>
</evidence>
<organism evidence="3 4">
    <name type="scientific">Nannocystis bainbridge</name>
    <dbReference type="NCBI Taxonomy" id="2995303"/>
    <lineage>
        <taxon>Bacteria</taxon>
        <taxon>Pseudomonadati</taxon>
        <taxon>Myxococcota</taxon>
        <taxon>Polyangia</taxon>
        <taxon>Nannocystales</taxon>
        <taxon>Nannocystaceae</taxon>
        <taxon>Nannocystis</taxon>
    </lineage>
</organism>
<accession>A0ABT5EBC0</accession>
<protein>
    <submittedName>
        <fullName evidence="3">ATP-binding protein</fullName>
    </submittedName>
</protein>
<keyword evidence="1" id="KW-0723">Serine/threonine-protein kinase</keyword>
<sequence length="269" mass="28642">MNGSAQLCLAIASRRVEVESASQAVHGFLRRIGVDDEACWRTDVAVREAVANAIVHGNGEDPGKQVGVAVELGGGRVTVRVHDEGAGWDGARLADPREESRRLEPRGRGVFLMRHFMDEVVHDRRAGGGTTVTMSTRLHDRVKPPSVSYEPLAREARTVVALRQRGEVRVFEPIGKLTIGAGAVALREAVFAALAGGTRKIVVDLGKVTTVDSSGIGALVSAFSSALNCDGQLALCRVPPKVLELLLVTHLIGVFEVYAGELEAVVALE</sequence>
<dbReference type="PANTHER" id="PTHR35526:SF3">
    <property type="entry name" value="ANTI-SIGMA-F FACTOR RSBW"/>
    <property type="match status" value="1"/>
</dbReference>
<keyword evidence="3" id="KW-0547">Nucleotide-binding</keyword>
<dbReference type="CDD" id="cd07043">
    <property type="entry name" value="STAS_anti-anti-sigma_factors"/>
    <property type="match status" value="1"/>
</dbReference>
<keyword evidence="1" id="KW-0808">Transferase</keyword>